<keyword evidence="1" id="KW-0238">DNA-binding</keyword>
<dbReference type="Proteomes" id="UP000178631">
    <property type="component" value="Unassembled WGS sequence"/>
</dbReference>
<dbReference type="GO" id="GO:0003677">
    <property type="term" value="F:DNA binding"/>
    <property type="evidence" value="ECO:0007669"/>
    <property type="project" value="UniProtKB-KW"/>
</dbReference>
<gene>
    <name evidence="3" type="ORF">A3J98_00555</name>
</gene>
<dbReference type="GO" id="GO:0003700">
    <property type="term" value="F:DNA-binding transcription factor activity"/>
    <property type="evidence" value="ECO:0007669"/>
    <property type="project" value="TreeGrafter"/>
</dbReference>
<dbReference type="GO" id="GO:0005829">
    <property type="term" value="C:cytosol"/>
    <property type="evidence" value="ECO:0007669"/>
    <property type="project" value="TreeGrafter"/>
</dbReference>
<comment type="caution">
    <text evidence="3">The sequence shown here is derived from an EMBL/GenBank/DDBJ whole genome shotgun (WGS) entry which is preliminary data.</text>
</comment>
<accession>A0A1F4UH98</accession>
<name>A0A1F4UH98_9BACT</name>
<dbReference type="EMBL" id="MEUP01000134">
    <property type="protein sequence ID" value="OGC44289.1"/>
    <property type="molecule type" value="Genomic_DNA"/>
</dbReference>
<dbReference type="InterPro" id="IPR001387">
    <property type="entry name" value="Cro/C1-type_HTH"/>
</dbReference>
<evidence type="ECO:0000313" key="3">
    <source>
        <dbReference type="EMBL" id="OGC44289.1"/>
    </source>
</evidence>
<dbReference type="InterPro" id="IPR050807">
    <property type="entry name" value="TransReg_Diox_bact_type"/>
</dbReference>
<protein>
    <recommendedName>
        <fullName evidence="2">HTH cro/C1-type domain-containing protein</fullName>
    </recommendedName>
</protein>
<proteinExistence type="predicted"/>
<evidence type="ECO:0000259" key="2">
    <source>
        <dbReference type="PROSITE" id="PS50943"/>
    </source>
</evidence>
<dbReference type="PANTHER" id="PTHR46797:SF1">
    <property type="entry name" value="METHYLPHOSPHONATE SYNTHASE"/>
    <property type="match status" value="1"/>
</dbReference>
<evidence type="ECO:0000313" key="4">
    <source>
        <dbReference type="Proteomes" id="UP000178631"/>
    </source>
</evidence>
<dbReference type="PANTHER" id="PTHR46797">
    <property type="entry name" value="HTH-TYPE TRANSCRIPTIONAL REGULATOR"/>
    <property type="match status" value="1"/>
</dbReference>
<evidence type="ECO:0000256" key="1">
    <source>
        <dbReference type="ARBA" id="ARBA00023125"/>
    </source>
</evidence>
<dbReference type="SUPFAM" id="SSF47413">
    <property type="entry name" value="lambda repressor-like DNA-binding domains"/>
    <property type="match status" value="1"/>
</dbReference>
<reference evidence="3 4" key="1">
    <citation type="journal article" date="2016" name="Nat. Commun.">
        <title>Thousands of microbial genomes shed light on interconnected biogeochemical processes in an aquifer system.</title>
        <authorList>
            <person name="Anantharaman K."/>
            <person name="Brown C.T."/>
            <person name="Hug L.A."/>
            <person name="Sharon I."/>
            <person name="Castelle C.J."/>
            <person name="Probst A.J."/>
            <person name="Thomas B.C."/>
            <person name="Singh A."/>
            <person name="Wilkins M.J."/>
            <person name="Karaoz U."/>
            <person name="Brodie E.L."/>
            <person name="Williams K.H."/>
            <person name="Hubbard S.S."/>
            <person name="Banfield J.F."/>
        </authorList>
    </citation>
    <scope>NUCLEOTIDE SEQUENCE [LARGE SCALE GENOMIC DNA]</scope>
</reference>
<sequence>MKKPILIPWEEARKEIFTEKEIEKQDLRIQERIALRQIRELRESFDLTQDTLSIKSGIPRSTISKIETGKRNVSIDKLIKIANALGKDLEIRFVDKKG</sequence>
<dbReference type="PROSITE" id="PS50943">
    <property type="entry name" value="HTH_CROC1"/>
    <property type="match status" value="1"/>
</dbReference>
<dbReference type="Pfam" id="PF01381">
    <property type="entry name" value="HTH_3"/>
    <property type="match status" value="1"/>
</dbReference>
<feature type="domain" description="HTH cro/C1-type" evidence="2">
    <location>
        <begin position="38"/>
        <end position="92"/>
    </location>
</feature>
<dbReference type="AlphaFoldDB" id="A0A1F4UH98"/>
<organism evidence="3 4">
    <name type="scientific">candidate division WS6 bacterium RIFOXYC1_FULL_33_10</name>
    <dbReference type="NCBI Taxonomy" id="1802606"/>
    <lineage>
        <taxon>Bacteria</taxon>
        <taxon>Candidatus Dojkabacteria</taxon>
    </lineage>
</organism>
<dbReference type="Gene3D" id="1.10.260.40">
    <property type="entry name" value="lambda repressor-like DNA-binding domains"/>
    <property type="match status" value="1"/>
</dbReference>
<dbReference type="InterPro" id="IPR010982">
    <property type="entry name" value="Lambda_DNA-bd_dom_sf"/>
</dbReference>
<dbReference type="CDD" id="cd00093">
    <property type="entry name" value="HTH_XRE"/>
    <property type="match status" value="1"/>
</dbReference>
<dbReference type="SMART" id="SM00530">
    <property type="entry name" value="HTH_XRE"/>
    <property type="match status" value="1"/>
</dbReference>